<comment type="caution">
    <text evidence="2">The sequence shown here is derived from an EMBL/GenBank/DDBJ whole genome shotgun (WGS) entry which is preliminary data.</text>
</comment>
<organism evidence="2 3">
    <name type="scientific">Cytobacillus firmus</name>
    <name type="common">Bacillus firmus</name>
    <dbReference type="NCBI Taxonomy" id="1399"/>
    <lineage>
        <taxon>Bacteria</taxon>
        <taxon>Bacillati</taxon>
        <taxon>Bacillota</taxon>
        <taxon>Bacilli</taxon>
        <taxon>Bacillales</taxon>
        <taxon>Bacillaceae</taxon>
        <taxon>Cytobacillus</taxon>
    </lineage>
</organism>
<name>A0A366JI80_CYTFI</name>
<dbReference type="Proteomes" id="UP000252731">
    <property type="component" value="Unassembled WGS sequence"/>
</dbReference>
<protein>
    <submittedName>
        <fullName evidence="2">Uncharacterized protein</fullName>
    </submittedName>
</protein>
<evidence type="ECO:0000313" key="2">
    <source>
        <dbReference type="EMBL" id="RBP86210.1"/>
    </source>
</evidence>
<gene>
    <name evidence="2" type="ORF">DFO70_13016</name>
</gene>
<keyword evidence="3" id="KW-1185">Reference proteome</keyword>
<dbReference type="EMBL" id="QNSF01000030">
    <property type="protein sequence ID" value="RBP86210.1"/>
    <property type="molecule type" value="Genomic_DNA"/>
</dbReference>
<dbReference type="AlphaFoldDB" id="A0A366JI80"/>
<accession>A0A366JI80</accession>
<proteinExistence type="predicted"/>
<reference evidence="2 3" key="1">
    <citation type="submission" date="2018-06" db="EMBL/GenBank/DDBJ databases">
        <title>Freshwater and sediment microbial communities from various areas in North America, analyzing microbe dynamics in response to fracking.</title>
        <authorList>
            <person name="Lamendella R."/>
        </authorList>
    </citation>
    <scope>NUCLEOTIDE SEQUENCE [LARGE SCALE GENOMIC DNA]</scope>
    <source>
        <strain evidence="2 3">14_TX</strain>
    </source>
</reference>
<keyword evidence="1" id="KW-0812">Transmembrane</keyword>
<evidence type="ECO:0000313" key="3">
    <source>
        <dbReference type="Proteomes" id="UP000252731"/>
    </source>
</evidence>
<evidence type="ECO:0000256" key="1">
    <source>
        <dbReference type="SAM" id="Phobius"/>
    </source>
</evidence>
<feature type="transmembrane region" description="Helical" evidence="1">
    <location>
        <begin position="30"/>
        <end position="49"/>
    </location>
</feature>
<keyword evidence="1" id="KW-0472">Membrane</keyword>
<sequence>MFKKSIRFPLLYFMANTIWQLSVKDKVTWIESLIICFIMFLFFLLYEWSKIPYKWNKEKH</sequence>
<keyword evidence="1" id="KW-1133">Transmembrane helix</keyword>